<dbReference type="Proteomes" id="UP000051751">
    <property type="component" value="Unassembled WGS sequence"/>
</dbReference>
<dbReference type="RefSeq" id="WP_057770098.1">
    <property type="nucleotide sequence ID" value="NZ_JQAT01000004.1"/>
</dbReference>
<dbReference type="OrthoDB" id="2315704at2"/>
<dbReference type="STRING" id="81857.IV38_GL001622"/>
<dbReference type="Proteomes" id="UP000051645">
    <property type="component" value="Unassembled WGS sequence"/>
</dbReference>
<sequence length="77" mass="8467">MSLKQVKKYEQDGHEYDVRVGDDGMVHVAVDGGDPAKGYYMSGTVRFPKAIVIDGKYVMSLQLACNPEIEAALNSMK</sequence>
<dbReference type="AlphaFoldDB" id="A0A0R2G0K1"/>
<reference evidence="3 4" key="1">
    <citation type="journal article" date="2015" name="Genome Announc.">
        <title>Expanding the biotechnology potential of lactobacilli through comparative genomics of 213 strains and associated genera.</title>
        <authorList>
            <person name="Sun Z."/>
            <person name="Harris H.M."/>
            <person name="McCann A."/>
            <person name="Guo C."/>
            <person name="Argimon S."/>
            <person name="Zhang W."/>
            <person name="Yang X."/>
            <person name="Jeffery I.B."/>
            <person name="Cooney J.C."/>
            <person name="Kagawa T.F."/>
            <person name="Liu W."/>
            <person name="Song Y."/>
            <person name="Salvetti E."/>
            <person name="Wrobel A."/>
            <person name="Rasinkangas P."/>
            <person name="Parkhill J."/>
            <person name="Rea M.C."/>
            <person name="O'Sullivan O."/>
            <person name="Ritari J."/>
            <person name="Douillard F.P."/>
            <person name="Paul Ross R."/>
            <person name="Yang R."/>
            <person name="Briner A.E."/>
            <person name="Felis G.E."/>
            <person name="de Vos W.M."/>
            <person name="Barrangou R."/>
            <person name="Klaenhammer T.R."/>
            <person name="Caufield P.W."/>
            <person name="Cui Y."/>
            <person name="Zhang H."/>
            <person name="O'Toole P.W."/>
        </authorList>
    </citation>
    <scope>NUCLEOTIDE SEQUENCE [LARGE SCALE GENOMIC DNA]</scope>
    <source>
        <strain evidence="1 4">ATCC BAA-66</strain>
        <strain evidence="2 3">DSM 13344</strain>
    </source>
</reference>
<name>A0A0R2G0K1_9LACO</name>
<evidence type="ECO:0000313" key="4">
    <source>
        <dbReference type="Proteomes" id="UP000051751"/>
    </source>
</evidence>
<proteinExistence type="predicted"/>
<gene>
    <name evidence="1" type="ORF">IV38_GL001622</name>
    <name evidence="2" type="ORF">IV40_GL001593</name>
</gene>
<dbReference type="EMBL" id="JQAZ01000005">
    <property type="protein sequence ID" value="KRN30954.1"/>
    <property type="molecule type" value="Genomic_DNA"/>
</dbReference>
<dbReference type="EMBL" id="JQAT01000004">
    <property type="protein sequence ID" value="KRN28170.1"/>
    <property type="molecule type" value="Genomic_DNA"/>
</dbReference>
<evidence type="ECO:0000313" key="1">
    <source>
        <dbReference type="EMBL" id="KRN28170.1"/>
    </source>
</evidence>
<evidence type="ECO:0000313" key="3">
    <source>
        <dbReference type="Proteomes" id="UP000051645"/>
    </source>
</evidence>
<evidence type="ECO:0000313" key="2">
    <source>
        <dbReference type="EMBL" id="KRN30954.1"/>
    </source>
</evidence>
<keyword evidence="3" id="KW-1185">Reference proteome</keyword>
<organism evidence="2 3">
    <name type="scientific">Lactobacillus selangorensis</name>
    <dbReference type="NCBI Taxonomy" id="81857"/>
    <lineage>
        <taxon>Bacteria</taxon>
        <taxon>Bacillati</taxon>
        <taxon>Bacillota</taxon>
        <taxon>Bacilli</taxon>
        <taxon>Lactobacillales</taxon>
        <taxon>Lactobacillaceae</taxon>
        <taxon>Lactobacillus</taxon>
    </lineage>
</organism>
<comment type="caution">
    <text evidence="2">The sequence shown here is derived from an EMBL/GenBank/DDBJ whole genome shotgun (WGS) entry which is preliminary data.</text>
</comment>
<protein>
    <submittedName>
        <fullName evidence="2">Uncharacterized protein</fullName>
    </submittedName>
</protein>
<dbReference type="PATRIC" id="fig|81857.3.peg.1633"/>
<accession>A0A0R2G0K1</accession>